<feature type="chain" id="PRO_5015518447" evidence="1">
    <location>
        <begin position="24"/>
        <end position="540"/>
    </location>
</feature>
<evidence type="ECO:0000313" key="4">
    <source>
        <dbReference type="Proteomes" id="UP000239590"/>
    </source>
</evidence>
<evidence type="ECO:0000313" key="3">
    <source>
        <dbReference type="EMBL" id="PQA60029.1"/>
    </source>
</evidence>
<keyword evidence="1" id="KW-0732">Signal</keyword>
<sequence>MKSIYVIRLIAFWALLNSCFLSAFSQNCPAPTFQPSTQNGVINWQQFPDFTLPFTLIYSGPRLNDTQQTPLRKGFTHLAAFTGADSNLPRANRALLWYGTATGIGQPWDVLESPWANDLNRYRDKWAGEMRAFANLFNDSRGKALPETDILMADIERHYNTNDSILSLKRRNLVPPPYGQLNDAAFLTRYQRDMQNLYAAPLNYLRENGLSTSTKLTAYADTPIRNTFLNIDGNSWQDWTSNVERIHYLTKDTLTNTVGGSFYNRQDFLLPSAYYLYEYPNPYAGNYLAYLLFQVEANKAWSSKDIIPIVWLRYTGNWINQPIRPWMAEATAIFPFFAGAKGLWLWESPGNSGTNENLANYEYFVQGLYRVSQFKDFFTGGMAYTPKSARDHFADQDPIWRGIIKNNQILIAAHNPYAAENATTTLTAEVGNWKQTLTLRGRETLLCTYDLPESALSLLDFKPTPNPASNQLTLDIFSSQNRSVRVQLVALSGQTVHEQSVSLGSGSTTLPLSVQNLAPGMYLVRLWDGTHSVSKRIIVR</sequence>
<organism evidence="3 4">
    <name type="scientific">Siphonobacter curvatus</name>
    <dbReference type="NCBI Taxonomy" id="2094562"/>
    <lineage>
        <taxon>Bacteria</taxon>
        <taxon>Pseudomonadati</taxon>
        <taxon>Bacteroidota</taxon>
        <taxon>Cytophagia</taxon>
        <taxon>Cytophagales</taxon>
        <taxon>Cytophagaceae</taxon>
        <taxon>Siphonobacter</taxon>
    </lineage>
</organism>
<dbReference type="EMBL" id="PTRA01000001">
    <property type="protein sequence ID" value="PQA60029.1"/>
    <property type="molecule type" value="Genomic_DNA"/>
</dbReference>
<evidence type="ECO:0000259" key="2">
    <source>
        <dbReference type="Pfam" id="PF18962"/>
    </source>
</evidence>
<dbReference type="NCBIfam" id="TIGR04183">
    <property type="entry name" value="Por_Secre_tail"/>
    <property type="match status" value="1"/>
</dbReference>
<keyword evidence="4" id="KW-1185">Reference proteome</keyword>
<dbReference type="OrthoDB" id="920124at2"/>
<protein>
    <submittedName>
        <fullName evidence="3">T9SS C-terminal target domain-containing protein</fullName>
    </submittedName>
</protein>
<feature type="signal peptide" evidence="1">
    <location>
        <begin position="1"/>
        <end position="23"/>
    </location>
</feature>
<proteinExistence type="predicted"/>
<name>A0A2S7IQT1_9BACT</name>
<reference evidence="4" key="1">
    <citation type="submission" date="2018-02" db="EMBL/GenBank/DDBJ databases">
        <title>Genome sequencing of Solimonas sp. HR-BB.</title>
        <authorList>
            <person name="Lee Y."/>
            <person name="Jeon C.O."/>
        </authorList>
    </citation>
    <scope>NUCLEOTIDE SEQUENCE [LARGE SCALE GENOMIC DNA]</scope>
    <source>
        <strain evidence="4">HR-U</strain>
    </source>
</reference>
<dbReference type="RefSeq" id="WP_104711964.1">
    <property type="nucleotide sequence ID" value="NZ_PTRA01000001.1"/>
</dbReference>
<dbReference type="InterPro" id="IPR026444">
    <property type="entry name" value="Secre_tail"/>
</dbReference>
<feature type="domain" description="Secretion system C-terminal sorting" evidence="2">
    <location>
        <begin position="465"/>
        <end position="539"/>
    </location>
</feature>
<dbReference type="AlphaFoldDB" id="A0A2S7IQT1"/>
<accession>A0A2S7IQT1</accession>
<dbReference type="Pfam" id="PF18962">
    <property type="entry name" value="Por_Secre_tail"/>
    <property type="match status" value="1"/>
</dbReference>
<comment type="caution">
    <text evidence="3">The sequence shown here is derived from an EMBL/GenBank/DDBJ whole genome shotgun (WGS) entry which is preliminary data.</text>
</comment>
<dbReference type="Proteomes" id="UP000239590">
    <property type="component" value="Unassembled WGS sequence"/>
</dbReference>
<gene>
    <name evidence="3" type="ORF">C5O19_10550</name>
</gene>
<evidence type="ECO:0000256" key="1">
    <source>
        <dbReference type="SAM" id="SignalP"/>
    </source>
</evidence>